<dbReference type="GO" id="GO:0005773">
    <property type="term" value="C:vacuole"/>
    <property type="evidence" value="ECO:0007669"/>
    <property type="project" value="GOC"/>
</dbReference>
<protein>
    <recommendedName>
        <fullName evidence="4">Legumain prodomain domain-containing protein</fullName>
    </recommendedName>
</protein>
<feature type="domain" description="Legumain prodomain" evidence="4">
    <location>
        <begin position="309"/>
        <end position="406"/>
    </location>
</feature>
<dbReference type="CDD" id="cd21115">
    <property type="entry name" value="legumain_C"/>
    <property type="match status" value="1"/>
</dbReference>
<dbReference type="GO" id="GO:0051603">
    <property type="term" value="P:proteolysis involved in protein catabolic process"/>
    <property type="evidence" value="ECO:0007669"/>
    <property type="project" value="TreeGrafter"/>
</dbReference>
<dbReference type="EMBL" id="JAATIP010000011">
    <property type="protein sequence ID" value="KAF4394169.1"/>
    <property type="molecule type" value="Genomic_DNA"/>
</dbReference>
<feature type="transmembrane region" description="Helical" evidence="3">
    <location>
        <begin position="20"/>
        <end position="38"/>
    </location>
</feature>
<feature type="active site" description="Nucleophile" evidence="2">
    <location>
        <position position="135"/>
    </location>
</feature>
<comment type="similarity">
    <text evidence="1">Belongs to the peptidase C13 family.</text>
</comment>
<dbReference type="AlphaFoldDB" id="A0A7J6HHY6"/>
<proteinExistence type="inferred from homology"/>
<dbReference type="Pfam" id="PF01650">
    <property type="entry name" value="Peptidase_C13"/>
    <property type="match status" value="1"/>
</dbReference>
<dbReference type="PANTHER" id="PTHR12000:SF50">
    <property type="entry name" value="VACUOLAR-PROCESSING ENZYME GAMMA-ISOZYME"/>
    <property type="match status" value="1"/>
</dbReference>
<dbReference type="InterPro" id="IPR046427">
    <property type="entry name" value="Legumain_prodom_sf"/>
</dbReference>
<dbReference type="InterPro" id="IPR048501">
    <property type="entry name" value="Legum_prodom"/>
</dbReference>
<dbReference type="Pfam" id="PF20985">
    <property type="entry name" value="Legum_prodom"/>
    <property type="match status" value="1"/>
</dbReference>
<reference evidence="5 6" key="1">
    <citation type="journal article" date="2020" name="bioRxiv">
        <title>Sequence and annotation of 42 cannabis genomes reveals extensive copy number variation in cannabinoid synthesis and pathogen resistance genes.</title>
        <authorList>
            <person name="Mckernan K.J."/>
            <person name="Helbert Y."/>
            <person name="Kane L.T."/>
            <person name="Ebling H."/>
            <person name="Zhang L."/>
            <person name="Liu B."/>
            <person name="Eaton Z."/>
            <person name="Mclaughlin S."/>
            <person name="Kingan S."/>
            <person name="Baybayan P."/>
            <person name="Concepcion G."/>
            <person name="Jordan M."/>
            <person name="Riva A."/>
            <person name="Barbazuk W."/>
            <person name="Harkins T."/>
        </authorList>
    </citation>
    <scope>NUCLEOTIDE SEQUENCE [LARGE SCALE GENOMIC DNA]</scope>
    <source>
        <strain evidence="6">cv. Jamaican Lion 4</strain>
        <tissue evidence="5">Leaf</tissue>
    </source>
</reference>
<gene>
    <name evidence="5" type="ORF">F8388_005803</name>
</gene>
<keyword evidence="3" id="KW-1133">Transmembrane helix</keyword>
<dbReference type="PRINTS" id="PR00776">
    <property type="entry name" value="HEMOGLOBNASE"/>
</dbReference>
<comment type="caution">
    <text evidence="5">The sequence shown here is derived from an EMBL/GenBank/DDBJ whole genome shotgun (WGS) entry which is preliminary data.</text>
</comment>
<dbReference type="Proteomes" id="UP000525078">
    <property type="component" value="Unassembled WGS sequence"/>
</dbReference>
<organism evidence="5 6">
    <name type="scientific">Cannabis sativa</name>
    <name type="common">Hemp</name>
    <name type="synonym">Marijuana</name>
    <dbReference type="NCBI Taxonomy" id="3483"/>
    <lineage>
        <taxon>Eukaryota</taxon>
        <taxon>Viridiplantae</taxon>
        <taxon>Streptophyta</taxon>
        <taxon>Embryophyta</taxon>
        <taxon>Tracheophyta</taxon>
        <taxon>Spermatophyta</taxon>
        <taxon>Magnoliopsida</taxon>
        <taxon>eudicotyledons</taxon>
        <taxon>Gunneridae</taxon>
        <taxon>Pentapetalae</taxon>
        <taxon>rosids</taxon>
        <taxon>fabids</taxon>
        <taxon>Rosales</taxon>
        <taxon>Cannabaceae</taxon>
        <taxon>Cannabis</taxon>
    </lineage>
</organism>
<evidence type="ECO:0000256" key="1">
    <source>
        <dbReference type="ARBA" id="ARBA00009941"/>
    </source>
</evidence>
<dbReference type="PANTHER" id="PTHR12000">
    <property type="entry name" value="HEMOGLOBINASE FAMILY MEMBER"/>
    <property type="match status" value="1"/>
</dbReference>
<dbReference type="GO" id="GO:0004197">
    <property type="term" value="F:cysteine-type endopeptidase activity"/>
    <property type="evidence" value="ECO:0007669"/>
    <property type="project" value="TreeGrafter"/>
</dbReference>
<dbReference type="Gene3D" id="3.40.50.1460">
    <property type="match status" value="1"/>
</dbReference>
<feature type="active site" evidence="2">
    <location>
        <position position="92"/>
    </location>
</feature>
<sequence length="410" mass="46335">MEKVQNDLTRIRVVNKNMSWVKFFVAFLISIMIPLRVVSLDSSSENDYTGKHVTSENLYAVILGNKSAVTGGSGKVLDSGPNDHIFIYYADHGAPGMLGMPGELDVVYANDLVHVLKKKHENKAYRKMVIYIEACESGSIFDGLLPKNINIYATTASNSRESSYATYCPDDDFSSPLSEYDTCLGDFDKANLREETLQHQCKVVRRRTINSNFGEGSSHVMEYGNMHQRNDVIECYMGSNPINDNFSYDINHVVPPSPRSQFTTTTLSSTTHHPLINAHHDQRDTIIHHFSHKLRKAPSGSREKRELQKQLDEEINGRKVTDYRIYEIGRLLFGTQKNSSLILNHVRSPGQPLVDDWDCLKLHVKTYEKHCGRLTIYGRKYTRAFANMCNAGISTDQFVAALIPTCSTKI</sequence>
<keyword evidence="3" id="KW-0472">Membrane</keyword>
<evidence type="ECO:0000313" key="5">
    <source>
        <dbReference type="EMBL" id="KAF4394169.1"/>
    </source>
</evidence>
<evidence type="ECO:0000256" key="2">
    <source>
        <dbReference type="PIRSR" id="PIRSR019663-1"/>
    </source>
</evidence>
<dbReference type="GO" id="GO:0006624">
    <property type="term" value="P:vacuolar protein processing"/>
    <property type="evidence" value="ECO:0007669"/>
    <property type="project" value="TreeGrafter"/>
</dbReference>
<name>A0A7J6HHY6_CANSA</name>
<evidence type="ECO:0000313" key="6">
    <source>
        <dbReference type="Proteomes" id="UP000525078"/>
    </source>
</evidence>
<dbReference type="PIRSF" id="PIRSF019663">
    <property type="entry name" value="Legumain"/>
    <property type="match status" value="1"/>
</dbReference>
<accession>A0A7J6HHY6</accession>
<evidence type="ECO:0000256" key="3">
    <source>
        <dbReference type="SAM" id="Phobius"/>
    </source>
</evidence>
<dbReference type="InterPro" id="IPR001096">
    <property type="entry name" value="Peptidase_C13"/>
</dbReference>
<keyword evidence="3" id="KW-0812">Transmembrane</keyword>
<evidence type="ECO:0000259" key="4">
    <source>
        <dbReference type="Pfam" id="PF20985"/>
    </source>
</evidence>
<dbReference type="FunFam" id="1.10.132.130:FF:000001">
    <property type="entry name" value="Vacuolar-processing enzyme beta-isozyme"/>
    <property type="match status" value="1"/>
</dbReference>
<dbReference type="Gene3D" id="1.10.132.130">
    <property type="match status" value="1"/>
</dbReference>